<keyword evidence="1" id="KW-1003">Cell membrane</keyword>
<dbReference type="NCBIfam" id="TIGR02840">
    <property type="entry name" value="spore_YtaF"/>
    <property type="match status" value="1"/>
</dbReference>
<feature type="transmembrane region" description="Helical" evidence="5">
    <location>
        <begin position="184"/>
        <end position="204"/>
    </location>
</feature>
<evidence type="ECO:0000313" key="6">
    <source>
        <dbReference type="EMBL" id="MEB3100509.1"/>
    </source>
</evidence>
<feature type="transmembrane region" description="Helical" evidence="5">
    <location>
        <begin position="210"/>
        <end position="231"/>
    </location>
</feature>
<evidence type="ECO:0000256" key="3">
    <source>
        <dbReference type="ARBA" id="ARBA00022989"/>
    </source>
</evidence>
<organism evidence="6 7">
    <name type="scientific">Ferviditalea candida</name>
    <dbReference type="NCBI Taxonomy" id="3108399"/>
    <lineage>
        <taxon>Bacteria</taxon>
        <taxon>Bacillati</taxon>
        <taxon>Bacillota</taxon>
        <taxon>Bacilli</taxon>
        <taxon>Bacillales</taxon>
        <taxon>Paenibacillaceae</taxon>
        <taxon>Ferviditalea</taxon>
    </lineage>
</organism>
<sequence length="260" mass="27697">MIVCAVQSGLNQLSLRQLILHTIRYEDDCIGGDTLPPIVSLCLLAFAVSLDGFGVGSTYGLRKIRIPLISIMIISGFSGIVIYASMHIGLLISRIFSPLWASKIGAFILIGIGIWAIAQSIRNQKKDLWEAGNEPQSAKQQDADLAELPILEIKIKRLGLVVQVINTPSMADVDRSGIISPSEAALLGLALSLDAFGAGIGAALIGFRPIVTATVIALTSGSFFAAGLQVGHLFSDKEWVKKLTVLPGILLILIAILKLM</sequence>
<proteinExistence type="predicted"/>
<dbReference type="InterPro" id="IPR014205">
    <property type="entry name" value="Spore_YtaF"/>
</dbReference>
<evidence type="ECO:0000256" key="1">
    <source>
        <dbReference type="ARBA" id="ARBA00022475"/>
    </source>
</evidence>
<dbReference type="RefSeq" id="WP_371752670.1">
    <property type="nucleotide sequence ID" value="NZ_JAYJLD010000002.1"/>
</dbReference>
<dbReference type="Pfam" id="PF02659">
    <property type="entry name" value="Mntp"/>
    <property type="match status" value="2"/>
</dbReference>
<name>A0ABU5ZDD1_9BACL</name>
<evidence type="ECO:0000313" key="7">
    <source>
        <dbReference type="Proteomes" id="UP001310386"/>
    </source>
</evidence>
<accession>A0ABU5ZDD1</accession>
<feature type="transmembrane region" description="Helical" evidence="5">
    <location>
        <begin position="68"/>
        <end position="93"/>
    </location>
</feature>
<feature type="transmembrane region" description="Helical" evidence="5">
    <location>
        <begin position="99"/>
        <end position="118"/>
    </location>
</feature>
<keyword evidence="7" id="KW-1185">Reference proteome</keyword>
<dbReference type="InterPro" id="IPR003810">
    <property type="entry name" value="Mntp/YtaF"/>
</dbReference>
<evidence type="ECO:0000256" key="2">
    <source>
        <dbReference type="ARBA" id="ARBA00022692"/>
    </source>
</evidence>
<feature type="transmembrane region" description="Helical" evidence="5">
    <location>
        <begin position="243"/>
        <end position="259"/>
    </location>
</feature>
<keyword evidence="4 5" id="KW-0472">Membrane</keyword>
<keyword evidence="3 5" id="KW-1133">Transmembrane helix</keyword>
<evidence type="ECO:0000256" key="4">
    <source>
        <dbReference type="ARBA" id="ARBA00023136"/>
    </source>
</evidence>
<evidence type="ECO:0000256" key="5">
    <source>
        <dbReference type="SAM" id="Phobius"/>
    </source>
</evidence>
<dbReference type="EMBL" id="JAYJLD010000002">
    <property type="protein sequence ID" value="MEB3100509.1"/>
    <property type="molecule type" value="Genomic_DNA"/>
</dbReference>
<dbReference type="PANTHER" id="PTHR35529">
    <property type="entry name" value="MANGANESE EFFLUX PUMP MNTP-RELATED"/>
    <property type="match status" value="1"/>
</dbReference>
<comment type="caution">
    <text evidence="6">The sequence shown here is derived from an EMBL/GenBank/DDBJ whole genome shotgun (WGS) entry which is preliminary data.</text>
</comment>
<dbReference type="PANTHER" id="PTHR35529:SF2">
    <property type="entry name" value="SPORULATION PROTEIN YTAF-RELATED"/>
    <property type="match status" value="1"/>
</dbReference>
<dbReference type="Proteomes" id="UP001310386">
    <property type="component" value="Unassembled WGS sequence"/>
</dbReference>
<keyword evidence="2 5" id="KW-0812">Transmembrane</keyword>
<reference evidence="6" key="1">
    <citation type="submission" date="2023-12" db="EMBL/GenBank/DDBJ databases">
        <title>Fervidustalea candida gen. nov., sp. nov., a novel member of the family Paenibacillaceae isolated from a geothermal area.</title>
        <authorList>
            <person name="Li W.-J."/>
            <person name="Jiao J.-Y."/>
            <person name="Chen Y."/>
        </authorList>
    </citation>
    <scope>NUCLEOTIDE SEQUENCE</scope>
    <source>
        <strain evidence="6">SYSU GA230002</strain>
    </source>
</reference>
<feature type="transmembrane region" description="Helical" evidence="5">
    <location>
        <begin position="38"/>
        <end position="61"/>
    </location>
</feature>
<gene>
    <name evidence="6" type="primary">ytaF</name>
    <name evidence="6" type="ORF">VF724_02400</name>
</gene>
<protein>
    <submittedName>
        <fullName evidence="6">Sporulation membrane protein YtaF</fullName>
    </submittedName>
</protein>